<feature type="non-terminal residue" evidence="4">
    <location>
        <position position="1"/>
    </location>
</feature>
<reference evidence="4" key="1">
    <citation type="submission" date="2021-02" db="EMBL/GenBank/DDBJ databases">
        <authorList>
            <person name="Dougan E. K."/>
            <person name="Rhodes N."/>
            <person name="Thang M."/>
            <person name="Chan C."/>
        </authorList>
    </citation>
    <scope>NUCLEOTIDE SEQUENCE</scope>
</reference>
<keyword evidence="2" id="KW-0812">Transmembrane</keyword>
<keyword evidence="2" id="KW-1133">Transmembrane helix</keyword>
<dbReference type="Pfam" id="PF00060">
    <property type="entry name" value="Lig_chan"/>
    <property type="match status" value="1"/>
</dbReference>
<organism evidence="4 5">
    <name type="scientific">Symbiodinium pilosum</name>
    <name type="common">Dinoflagellate</name>
    <dbReference type="NCBI Taxonomy" id="2952"/>
    <lineage>
        <taxon>Eukaryota</taxon>
        <taxon>Sar</taxon>
        <taxon>Alveolata</taxon>
        <taxon>Dinophyceae</taxon>
        <taxon>Suessiales</taxon>
        <taxon>Symbiodiniaceae</taxon>
        <taxon>Symbiodinium</taxon>
    </lineage>
</organism>
<feature type="transmembrane region" description="Helical" evidence="2">
    <location>
        <begin position="237"/>
        <end position="257"/>
    </location>
</feature>
<sequence>ELCRFFFYVWHDFLLGQSSHEVDRGPARKVFSLAFSFFILVTLSSYTASLASMLVVQRAASAEINSIADAIEQGVSICAPSVLTDTFKEIYPVTFVECSRIAECPRLLHAGQCSAMIVSEDIIGSMHAGTIQEGDCEDVRSGSITEEVGRCESTHRGVPRNDCDLIKVGDLLWSVPLSFPISERMAHSMSWAVTRAIARGVFEQVRESKKNKDAFPVSKCEVIENRTEEDGLNLADLTGTIFIAIFMVGIGLICYVLEVLKRARRRADPPDAPDPKDEELEPKQITASAAPESVEEKMEEGQCLAVPAEKAAAEMLAPAPQVMEAPPQEQQALLDEEDKASVPKTRLHGSRVSEDSGKPAPQGQGVLEDEALQEKPQAASHKPRHHGSRSSEESDLGSDPSPILQPQSGPPQASPLVHDLASSRPTKMTPRDEQYVRKGPRLVTVVRSPR</sequence>
<evidence type="ECO:0000313" key="4">
    <source>
        <dbReference type="EMBL" id="CAE7556702.1"/>
    </source>
</evidence>
<dbReference type="GO" id="GO:0015276">
    <property type="term" value="F:ligand-gated monoatomic ion channel activity"/>
    <property type="evidence" value="ECO:0007669"/>
    <property type="project" value="InterPro"/>
</dbReference>
<dbReference type="GO" id="GO:0016020">
    <property type="term" value="C:membrane"/>
    <property type="evidence" value="ECO:0007669"/>
    <property type="project" value="InterPro"/>
</dbReference>
<accession>A0A812U5D7</accession>
<keyword evidence="2" id="KW-0472">Membrane</keyword>
<feature type="region of interest" description="Disordered" evidence="1">
    <location>
        <begin position="266"/>
        <end position="302"/>
    </location>
</feature>
<dbReference type="Proteomes" id="UP000649617">
    <property type="component" value="Unassembled WGS sequence"/>
</dbReference>
<evidence type="ECO:0000259" key="3">
    <source>
        <dbReference type="Pfam" id="PF00060"/>
    </source>
</evidence>
<dbReference type="Gene3D" id="1.10.287.70">
    <property type="match status" value="1"/>
</dbReference>
<feature type="transmembrane region" description="Helical" evidence="2">
    <location>
        <begin position="30"/>
        <end position="56"/>
    </location>
</feature>
<evidence type="ECO:0000313" key="5">
    <source>
        <dbReference type="Proteomes" id="UP000649617"/>
    </source>
</evidence>
<feature type="region of interest" description="Disordered" evidence="1">
    <location>
        <begin position="323"/>
        <end position="450"/>
    </location>
</feature>
<proteinExistence type="predicted"/>
<name>A0A812U5D7_SYMPI</name>
<dbReference type="InterPro" id="IPR001320">
    <property type="entry name" value="Iontro_rcpt_C"/>
</dbReference>
<feature type="compositionally biased region" description="Basic and acidic residues" evidence="1">
    <location>
        <begin position="266"/>
        <end position="275"/>
    </location>
</feature>
<keyword evidence="5" id="KW-1185">Reference proteome</keyword>
<gene>
    <name evidence="4" type="ORF">SPIL2461_LOCUS14828</name>
</gene>
<evidence type="ECO:0000256" key="1">
    <source>
        <dbReference type="SAM" id="MobiDB-lite"/>
    </source>
</evidence>
<dbReference type="AlphaFoldDB" id="A0A812U5D7"/>
<protein>
    <recommendedName>
        <fullName evidence="3">Ionotropic glutamate receptor C-terminal domain-containing protein</fullName>
    </recommendedName>
</protein>
<dbReference type="OrthoDB" id="5984008at2759"/>
<comment type="caution">
    <text evidence="4">The sequence shown here is derived from an EMBL/GenBank/DDBJ whole genome shotgun (WGS) entry which is preliminary data.</text>
</comment>
<dbReference type="EMBL" id="CAJNIZ010034980">
    <property type="protein sequence ID" value="CAE7556702.1"/>
    <property type="molecule type" value="Genomic_DNA"/>
</dbReference>
<feature type="domain" description="Ionotropic glutamate receptor C-terminal" evidence="3">
    <location>
        <begin position="7"/>
        <end position="243"/>
    </location>
</feature>
<evidence type="ECO:0000256" key="2">
    <source>
        <dbReference type="SAM" id="Phobius"/>
    </source>
</evidence>